<reference evidence="2 3" key="1">
    <citation type="submission" date="2014-04" db="EMBL/GenBank/DDBJ databases">
        <authorList>
            <consortium name="DOE Joint Genome Institute"/>
            <person name="Kuo A."/>
            <person name="Martino E."/>
            <person name="Perotto S."/>
            <person name="Kohler A."/>
            <person name="Nagy L.G."/>
            <person name="Floudas D."/>
            <person name="Copeland A."/>
            <person name="Barry K.W."/>
            <person name="Cichocki N."/>
            <person name="Veneault-Fourrey C."/>
            <person name="LaButti K."/>
            <person name="Lindquist E.A."/>
            <person name="Lipzen A."/>
            <person name="Lundell T."/>
            <person name="Morin E."/>
            <person name="Murat C."/>
            <person name="Sun H."/>
            <person name="Tunlid A."/>
            <person name="Henrissat B."/>
            <person name="Grigoriev I.V."/>
            <person name="Hibbett D.S."/>
            <person name="Martin F."/>
            <person name="Nordberg H.P."/>
            <person name="Cantor M.N."/>
            <person name="Hua S.X."/>
        </authorList>
    </citation>
    <scope>NUCLEOTIDE SEQUENCE [LARGE SCALE GENOMIC DNA]</scope>
    <source>
        <strain evidence="2 3">Zn</strain>
    </source>
</reference>
<evidence type="ECO:0000313" key="2">
    <source>
        <dbReference type="EMBL" id="KIN01340.1"/>
    </source>
</evidence>
<keyword evidence="1" id="KW-0812">Transmembrane</keyword>
<name>A0A0C3HDR0_OIDMZ</name>
<dbReference type="AlphaFoldDB" id="A0A0C3HDR0"/>
<evidence type="ECO:0000256" key="1">
    <source>
        <dbReference type="SAM" id="Phobius"/>
    </source>
</evidence>
<evidence type="ECO:0000313" key="3">
    <source>
        <dbReference type="Proteomes" id="UP000054321"/>
    </source>
</evidence>
<keyword evidence="3" id="KW-1185">Reference proteome</keyword>
<sequence>MAATLLLSPISTMLMVVALNMAISVKRPRRASLKGSLCCLGCGHSESPRMGLNRTKIANNAEQLDLQRCAADSVRETTISPPQVEPAPQSPYPTCCGVCTPEALINSTSCPEVYLNAADGP</sequence>
<dbReference type="Proteomes" id="UP000054321">
    <property type="component" value="Unassembled WGS sequence"/>
</dbReference>
<gene>
    <name evidence="2" type="ORF">OIDMADRAFT_19227</name>
</gene>
<accession>A0A0C3HDR0</accession>
<keyword evidence="1" id="KW-1133">Transmembrane helix</keyword>
<reference evidence="3" key="2">
    <citation type="submission" date="2015-01" db="EMBL/GenBank/DDBJ databases">
        <title>Evolutionary Origins and Diversification of the Mycorrhizal Mutualists.</title>
        <authorList>
            <consortium name="DOE Joint Genome Institute"/>
            <consortium name="Mycorrhizal Genomics Consortium"/>
            <person name="Kohler A."/>
            <person name="Kuo A."/>
            <person name="Nagy L.G."/>
            <person name="Floudas D."/>
            <person name="Copeland A."/>
            <person name="Barry K.W."/>
            <person name="Cichocki N."/>
            <person name="Veneault-Fourrey C."/>
            <person name="LaButti K."/>
            <person name="Lindquist E.A."/>
            <person name="Lipzen A."/>
            <person name="Lundell T."/>
            <person name="Morin E."/>
            <person name="Murat C."/>
            <person name="Riley R."/>
            <person name="Ohm R."/>
            <person name="Sun H."/>
            <person name="Tunlid A."/>
            <person name="Henrissat B."/>
            <person name="Grigoriev I.V."/>
            <person name="Hibbett D.S."/>
            <person name="Martin F."/>
        </authorList>
    </citation>
    <scope>NUCLEOTIDE SEQUENCE [LARGE SCALE GENOMIC DNA]</scope>
    <source>
        <strain evidence="3">Zn</strain>
    </source>
</reference>
<dbReference type="EMBL" id="KN832876">
    <property type="protein sequence ID" value="KIN01340.1"/>
    <property type="molecule type" value="Genomic_DNA"/>
</dbReference>
<dbReference type="InParanoid" id="A0A0C3HDR0"/>
<proteinExistence type="predicted"/>
<dbReference type="HOGENOM" id="CLU_2038739_0_0_1"/>
<organism evidence="2 3">
    <name type="scientific">Oidiodendron maius (strain Zn)</name>
    <dbReference type="NCBI Taxonomy" id="913774"/>
    <lineage>
        <taxon>Eukaryota</taxon>
        <taxon>Fungi</taxon>
        <taxon>Dikarya</taxon>
        <taxon>Ascomycota</taxon>
        <taxon>Pezizomycotina</taxon>
        <taxon>Leotiomycetes</taxon>
        <taxon>Leotiomycetes incertae sedis</taxon>
        <taxon>Myxotrichaceae</taxon>
        <taxon>Oidiodendron</taxon>
    </lineage>
</organism>
<feature type="transmembrane region" description="Helical" evidence="1">
    <location>
        <begin position="6"/>
        <end position="25"/>
    </location>
</feature>
<keyword evidence="1" id="KW-0472">Membrane</keyword>
<protein>
    <submittedName>
        <fullName evidence="2">Uncharacterized protein</fullName>
    </submittedName>
</protein>